<organism evidence="2">
    <name type="scientific">viral metagenome</name>
    <dbReference type="NCBI Taxonomy" id="1070528"/>
    <lineage>
        <taxon>unclassified sequences</taxon>
        <taxon>metagenomes</taxon>
        <taxon>organismal metagenomes</taxon>
    </lineage>
</organism>
<feature type="transmembrane region" description="Helical" evidence="1">
    <location>
        <begin position="6"/>
        <end position="26"/>
    </location>
</feature>
<name>A0A6C0AF38_9ZZZZ</name>
<proteinExistence type="predicted"/>
<accession>A0A6C0AF38</accession>
<dbReference type="EMBL" id="MN740594">
    <property type="protein sequence ID" value="QHS78050.1"/>
    <property type="molecule type" value="Genomic_DNA"/>
</dbReference>
<evidence type="ECO:0000256" key="1">
    <source>
        <dbReference type="SAM" id="Phobius"/>
    </source>
</evidence>
<protein>
    <submittedName>
        <fullName evidence="2">Uncharacterized protein</fullName>
    </submittedName>
</protein>
<keyword evidence="1" id="KW-1133">Transmembrane helix</keyword>
<sequence length="48" mass="5843">MHVFFFYNFILIIYKNSFLILINIRIPIFADWSLKKQLLFKTKNFEGG</sequence>
<dbReference type="AlphaFoldDB" id="A0A6C0AF38"/>
<evidence type="ECO:0000313" key="2">
    <source>
        <dbReference type="EMBL" id="QHS78050.1"/>
    </source>
</evidence>
<keyword evidence="1" id="KW-0472">Membrane</keyword>
<keyword evidence="1" id="KW-0812">Transmembrane</keyword>
<reference evidence="2" key="1">
    <citation type="journal article" date="2020" name="Nature">
        <title>Giant virus diversity and host interactions through global metagenomics.</title>
        <authorList>
            <person name="Schulz F."/>
            <person name="Roux S."/>
            <person name="Paez-Espino D."/>
            <person name="Jungbluth S."/>
            <person name="Walsh D.A."/>
            <person name="Denef V.J."/>
            <person name="McMahon K.D."/>
            <person name="Konstantinidis K.T."/>
            <person name="Eloe-Fadrosh E.A."/>
            <person name="Kyrpides N.C."/>
            <person name="Woyke T."/>
        </authorList>
    </citation>
    <scope>NUCLEOTIDE SEQUENCE</scope>
    <source>
        <strain evidence="2">GVMAG-S-1021933-23</strain>
    </source>
</reference>